<gene>
    <name evidence="7" type="ORF">Apa02nite_043250</name>
</gene>
<dbReference type="Gene3D" id="1.20.5.1930">
    <property type="match status" value="1"/>
</dbReference>
<dbReference type="InterPro" id="IPR029016">
    <property type="entry name" value="GAF-like_dom_sf"/>
</dbReference>
<feature type="region of interest" description="Disordered" evidence="4">
    <location>
        <begin position="1"/>
        <end position="22"/>
    </location>
</feature>
<dbReference type="SUPFAM" id="SSF55874">
    <property type="entry name" value="ATPase domain of HSP90 chaperone/DNA topoisomerase II/histidine kinase"/>
    <property type="match status" value="1"/>
</dbReference>
<dbReference type="GO" id="GO:0016301">
    <property type="term" value="F:kinase activity"/>
    <property type="evidence" value="ECO:0007669"/>
    <property type="project" value="UniProtKB-KW"/>
</dbReference>
<reference evidence="7 8" key="1">
    <citation type="submission" date="2021-01" db="EMBL/GenBank/DDBJ databases">
        <title>Whole genome shotgun sequence of Actinoplanes palleronii NBRC 14916.</title>
        <authorList>
            <person name="Komaki H."/>
            <person name="Tamura T."/>
        </authorList>
    </citation>
    <scope>NUCLEOTIDE SEQUENCE [LARGE SCALE GENOMIC DNA]</scope>
    <source>
        <strain evidence="7 8">NBRC 14916</strain>
    </source>
</reference>
<evidence type="ECO:0000259" key="6">
    <source>
        <dbReference type="SMART" id="SM00387"/>
    </source>
</evidence>
<dbReference type="CDD" id="cd16917">
    <property type="entry name" value="HATPase_UhpB-NarQ-NarX-like"/>
    <property type="match status" value="1"/>
</dbReference>
<dbReference type="RefSeq" id="WP_203826575.1">
    <property type="nucleotide sequence ID" value="NZ_BAAATY010000003.1"/>
</dbReference>
<dbReference type="InterPro" id="IPR050482">
    <property type="entry name" value="Sensor_HK_TwoCompSys"/>
</dbReference>
<evidence type="ECO:0000256" key="1">
    <source>
        <dbReference type="ARBA" id="ARBA00022679"/>
    </source>
</evidence>
<dbReference type="InterPro" id="IPR003018">
    <property type="entry name" value="GAF"/>
</dbReference>
<protein>
    <submittedName>
        <fullName evidence="7">Histidine kinase</fullName>
    </submittedName>
</protein>
<dbReference type="Gene3D" id="3.30.565.10">
    <property type="entry name" value="Histidine kinase-like ATPase, C-terminal domain"/>
    <property type="match status" value="1"/>
</dbReference>
<accession>A0ABQ4BCB0</accession>
<evidence type="ECO:0000313" key="8">
    <source>
        <dbReference type="Proteomes" id="UP000624709"/>
    </source>
</evidence>
<dbReference type="SUPFAM" id="SSF55781">
    <property type="entry name" value="GAF domain-like"/>
    <property type="match status" value="2"/>
</dbReference>
<dbReference type="Gene3D" id="3.30.450.40">
    <property type="match status" value="2"/>
</dbReference>
<evidence type="ECO:0000256" key="2">
    <source>
        <dbReference type="ARBA" id="ARBA00022777"/>
    </source>
</evidence>
<dbReference type="Proteomes" id="UP000624709">
    <property type="component" value="Unassembled WGS sequence"/>
</dbReference>
<evidence type="ECO:0000313" key="7">
    <source>
        <dbReference type="EMBL" id="GIE68217.1"/>
    </source>
</evidence>
<dbReference type="Pfam" id="PF07730">
    <property type="entry name" value="HisKA_3"/>
    <property type="match status" value="1"/>
</dbReference>
<dbReference type="InterPro" id="IPR003594">
    <property type="entry name" value="HATPase_dom"/>
</dbReference>
<evidence type="ECO:0000256" key="3">
    <source>
        <dbReference type="ARBA" id="ARBA00023012"/>
    </source>
</evidence>
<feature type="domain" description="GAF" evidence="5">
    <location>
        <begin position="65"/>
        <end position="211"/>
    </location>
</feature>
<dbReference type="InterPro" id="IPR036890">
    <property type="entry name" value="HATPase_C_sf"/>
</dbReference>
<feature type="domain" description="Histidine kinase/HSP90-like ATPase" evidence="6">
    <location>
        <begin position="490"/>
        <end position="579"/>
    </location>
</feature>
<evidence type="ECO:0000259" key="5">
    <source>
        <dbReference type="SMART" id="SM00065"/>
    </source>
</evidence>
<dbReference type="EMBL" id="BOMS01000057">
    <property type="protein sequence ID" value="GIE68217.1"/>
    <property type="molecule type" value="Genomic_DNA"/>
</dbReference>
<keyword evidence="1" id="KW-0808">Transferase</keyword>
<dbReference type="InterPro" id="IPR011712">
    <property type="entry name" value="Sig_transdc_His_kin_sub3_dim/P"/>
</dbReference>
<dbReference type="Pfam" id="PF02518">
    <property type="entry name" value="HATPase_c"/>
    <property type="match status" value="1"/>
</dbReference>
<dbReference type="SMART" id="SM00065">
    <property type="entry name" value="GAF"/>
    <property type="match status" value="2"/>
</dbReference>
<comment type="caution">
    <text evidence="7">The sequence shown here is derived from an EMBL/GenBank/DDBJ whole genome shotgun (WGS) entry which is preliminary data.</text>
</comment>
<keyword evidence="8" id="KW-1185">Reference proteome</keyword>
<keyword evidence="3" id="KW-0902">Two-component regulatory system</keyword>
<name>A0ABQ4BCB0_9ACTN</name>
<sequence>MLASDASADDPQPGTTPRLRFPDQPRLELDQLLGQLINRAQEVIGTQGRLRGLLQANQLIIGELNLPSVLQHVVEAARELTGARYAALGTIAPGGGLSEFVHVGMPDDMVRRIGHLPQGKGLLGALIDDPRPIRLGRIADDARSSGFPAGHPPMDSFLGVPIEIRGTVFGNLYLAESDNGEFSQDDEELARALAATAAVAIDNARLYEFARVRGEWLQASGAITAELLAADDQEDSVLKLIAERSRELARADLVTVVLPLPAGDALGIEVAVGTGGAALTGQILALEGSLSGRVYREGTPLRLDAPQKGETDPPTDGALDIGPSMMLPLRGSARVLGVLGAFRRRGAAGFAAEELEMAGSFAAQAAVAIELADARAEQQRVAMLDDRERIAADLHDHVIQKLFAAGLSLQTVSARVGPGLAQDRIATVIDDLDDTIGQIRTTIFALQETRREDGGGPRARLLDVVVQSRQTLGFEPGLRFAGLLDMLRGDVVQDLIAVLREALSNIARHSRARCADVAVTVSDGRLTLTVCDDGVGFTGDNRGSGLTNLRQRAERHHGTLTVEGAPAGGTTLTWSVPIP</sequence>
<evidence type="ECO:0000256" key="4">
    <source>
        <dbReference type="SAM" id="MobiDB-lite"/>
    </source>
</evidence>
<dbReference type="PANTHER" id="PTHR24421:SF56">
    <property type="entry name" value="OXYGEN SENSOR HISTIDINE KINASE RESPONSE REGULATOR DOST"/>
    <property type="match status" value="1"/>
</dbReference>
<keyword evidence="2 7" id="KW-0418">Kinase</keyword>
<proteinExistence type="predicted"/>
<feature type="domain" description="GAF" evidence="5">
    <location>
        <begin position="233"/>
        <end position="379"/>
    </location>
</feature>
<organism evidence="7 8">
    <name type="scientific">Actinoplanes palleronii</name>
    <dbReference type="NCBI Taxonomy" id="113570"/>
    <lineage>
        <taxon>Bacteria</taxon>
        <taxon>Bacillati</taxon>
        <taxon>Actinomycetota</taxon>
        <taxon>Actinomycetes</taxon>
        <taxon>Micromonosporales</taxon>
        <taxon>Micromonosporaceae</taxon>
        <taxon>Actinoplanes</taxon>
    </lineage>
</organism>
<dbReference type="PANTHER" id="PTHR24421">
    <property type="entry name" value="NITRATE/NITRITE SENSOR PROTEIN NARX-RELATED"/>
    <property type="match status" value="1"/>
</dbReference>
<dbReference type="Pfam" id="PF13185">
    <property type="entry name" value="GAF_2"/>
    <property type="match status" value="2"/>
</dbReference>
<dbReference type="SMART" id="SM00387">
    <property type="entry name" value="HATPase_c"/>
    <property type="match status" value="1"/>
</dbReference>